<comment type="similarity">
    <text evidence="1 5 6">Belongs to the peptidase S8 family.</text>
</comment>
<evidence type="ECO:0000259" key="8">
    <source>
        <dbReference type="Pfam" id="PF00082"/>
    </source>
</evidence>
<dbReference type="SUPFAM" id="SSF54897">
    <property type="entry name" value="Protease propeptides/inhibitors"/>
    <property type="match status" value="1"/>
</dbReference>
<feature type="signal peptide" evidence="7">
    <location>
        <begin position="1"/>
        <end position="15"/>
    </location>
</feature>
<dbReference type="SUPFAM" id="SSF52743">
    <property type="entry name" value="Subtilisin-like"/>
    <property type="match status" value="1"/>
</dbReference>
<comment type="caution">
    <text evidence="10">The sequence shown here is derived from an EMBL/GenBank/DDBJ whole genome shotgun (WGS) entry which is preliminary data.</text>
</comment>
<dbReference type="InterPro" id="IPR010259">
    <property type="entry name" value="S8pro/Inhibitor_I9"/>
</dbReference>
<dbReference type="GO" id="GO:0005615">
    <property type="term" value="C:extracellular space"/>
    <property type="evidence" value="ECO:0007669"/>
    <property type="project" value="TreeGrafter"/>
</dbReference>
<evidence type="ECO:0000256" key="2">
    <source>
        <dbReference type="ARBA" id="ARBA00022670"/>
    </source>
</evidence>
<dbReference type="PROSITE" id="PS00137">
    <property type="entry name" value="SUBTILASE_HIS"/>
    <property type="match status" value="1"/>
</dbReference>
<dbReference type="InterPro" id="IPR015500">
    <property type="entry name" value="Peptidase_S8_subtilisin-rel"/>
</dbReference>
<feature type="chain" id="PRO_5040306927" evidence="7">
    <location>
        <begin position="16"/>
        <end position="373"/>
    </location>
</feature>
<sequence>MKYFIVTVLAAAASAHFAPLYTSQDRITGSYIVLLNDEANLDASLNAIRSNPFFSTLGGRIDRVYGNALNGFSATLSEKALDFVRRFPFVQYIEEDQVVTTNEVGSWGLDRVDQVDLPLDSTFTPRNRGNGVHVYVLDTGINLNHEDFEGRTSVGHDVLGGDGTDCNGHGSHCAGIVGGKKYGVANEVFLYSVRVLKCSGSGTVGGILEGLDWVKSNRNSPAVTSMSIGAGASSLLDIAVGSLHNSGVPVIVSAGNSNGDACLQSPARAEKAFAVAAIDDTDARASFSNFGSCVNMFAPGKSIISCSDVDVKGTKTKSGTSMACPHVAGGAAIILSENPSFSADQVWQQLIANATLNKVSDEKGSPNRLLFVG</sequence>
<evidence type="ECO:0000256" key="5">
    <source>
        <dbReference type="PROSITE-ProRule" id="PRU01240"/>
    </source>
</evidence>
<dbReference type="GO" id="GO:0004252">
    <property type="term" value="F:serine-type endopeptidase activity"/>
    <property type="evidence" value="ECO:0007669"/>
    <property type="project" value="UniProtKB-UniRule"/>
</dbReference>
<dbReference type="PANTHER" id="PTHR43806">
    <property type="entry name" value="PEPTIDASE S8"/>
    <property type="match status" value="1"/>
</dbReference>
<dbReference type="OrthoDB" id="206201at2759"/>
<dbReference type="InterPro" id="IPR023827">
    <property type="entry name" value="Peptidase_S8_Asp-AS"/>
</dbReference>
<reference evidence="10" key="1">
    <citation type="submission" date="2021-10" db="EMBL/GenBank/DDBJ databases">
        <title>Tropical sea cucumber genome reveals ecological adaptation and Cuvierian tubules defense mechanism.</title>
        <authorList>
            <person name="Chen T."/>
        </authorList>
    </citation>
    <scope>NUCLEOTIDE SEQUENCE</scope>
    <source>
        <strain evidence="10">Nanhai2018</strain>
        <tissue evidence="10">Muscle</tissue>
    </source>
</reference>
<evidence type="ECO:0000256" key="1">
    <source>
        <dbReference type="ARBA" id="ARBA00011073"/>
    </source>
</evidence>
<organism evidence="10 11">
    <name type="scientific">Holothuria leucospilota</name>
    <name type="common">Black long sea cucumber</name>
    <name type="synonym">Mertensiothuria leucospilota</name>
    <dbReference type="NCBI Taxonomy" id="206669"/>
    <lineage>
        <taxon>Eukaryota</taxon>
        <taxon>Metazoa</taxon>
        <taxon>Echinodermata</taxon>
        <taxon>Eleutherozoa</taxon>
        <taxon>Echinozoa</taxon>
        <taxon>Holothuroidea</taxon>
        <taxon>Aspidochirotacea</taxon>
        <taxon>Aspidochirotida</taxon>
        <taxon>Holothuriidae</taxon>
        <taxon>Holothuria</taxon>
    </lineage>
</organism>
<dbReference type="Pfam" id="PF00082">
    <property type="entry name" value="Peptidase_S8"/>
    <property type="match status" value="1"/>
</dbReference>
<dbReference type="InterPro" id="IPR036852">
    <property type="entry name" value="Peptidase_S8/S53_dom_sf"/>
</dbReference>
<feature type="active site" description="Charge relay system" evidence="5">
    <location>
        <position position="138"/>
    </location>
</feature>
<dbReference type="InterPro" id="IPR034193">
    <property type="entry name" value="PCSK9_ProteinaseK-like"/>
</dbReference>
<feature type="domain" description="Inhibitor I9" evidence="9">
    <location>
        <begin position="58"/>
        <end position="101"/>
    </location>
</feature>
<dbReference type="PROSITE" id="PS00136">
    <property type="entry name" value="SUBTILASE_ASP"/>
    <property type="match status" value="1"/>
</dbReference>
<feature type="domain" description="Peptidase S8/S53" evidence="8">
    <location>
        <begin position="129"/>
        <end position="355"/>
    </location>
</feature>
<dbReference type="CDD" id="cd04077">
    <property type="entry name" value="Peptidases_S8_PCSK9_ProteinaseK_like"/>
    <property type="match status" value="1"/>
</dbReference>
<dbReference type="InterPro" id="IPR037045">
    <property type="entry name" value="S8pro/Inhibitor_I9_sf"/>
</dbReference>
<dbReference type="Pfam" id="PF05922">
    <property type="entry name" value="Inhibitor_I9"/>
    <property type="match status" value="1"/>
</dbReference>
<keyword evidence="7" id="KW-0732">Signal</keyword>
<evidence type="ECO:0000256" key="4">
    <source>
        <dbReference type="ARBA" id="ARBA00022825"/>
    </source>
</evidence>
<dbReference type="InterPro" id="IPR022398">
    <property type="entry name" value="Peptidase_S8_His-AS"/>
</dbReference>
<evidence type="ECO:0000256" key="3">
    <source>
        <dbReference type="ARBA" id="ARBA00022801"/>
    </source>
</evidence>
<dbReference type="Gene3D" id="3.40.50.200">
    <property type="entry name" value="Peptidase S8/S53 domain"/>
    <property type="match status" value="1"/>
</dbReference>
<keyword evidence="3 5" id="KW-0378">Hydrolase</keyword>
<accession>A0A9Q1CU48</accession>
<protein>
    <submittedName>
        <fullName evidence="10">Uncharacterized protein</fullName>
    </submittedName>
</protein>
<keyword evidence="11" id="KW-1185">Reference proteome</keyword>
<dbReference type="Proteomes" id="UP001152320">
    <property type="component" value="Chromosome 1"/>
</dbReference>
<evidence type="ECO:0000259" key="9">
    <source>
        <dbReference type="Pfam" id="PF05922"/>
    </source>
</evidence>
<feature type="active site" description="Charge relay system" evidence="5">
    <location>
        <position position="321"/>
    </location>
</feature>
<evidence type="ECO:0000256" key="7">
    <source>
        <dbReference type="SAM" id="SignalP"/>
    </source>
</evidence>
<dbReference type="PRINTS" id="PR00723">
    <property type="entry name" value="SUBTILISIN"/>
</dbReference>
<dbReference type="AlphaFoldDB" id="A0A9Q1CU48"/>
<dbReference type="Gene3D" id="3.30.70.80">
    <property type="entry name" value="Peptidase S8 propeptide/proteinase inhibitor I9"/>
    <property type="match status" value="1"/>
</dbReference>
<name>A0A9Q1CU48_HOLLE</name>
<dbReference type="GO" id="GO:0006508">
    <property type="term" value="P:proteolysis"/>
    <property type="evidence" value="ECO:0007669"/>
    <property type="project" value="UniProtKB-KW"/>
</dbReference>
<dbReference type="EMBL" id="JAIZAY010000001">
    <property type="protein sequence ID" value="KAJ8051113.1"/>
    <property type="molecule type" value="Genomic_DNA"/>
</dbReference>
<proteinExistence type="inferred from homology"/>
<dbReference type="InterPro" id="IPR050131">
    <property type="entry name" value="Peptidase_S8_subtilisin-like"/>
</dbReference>
<feature type="active site" description="Charge relay system" evidence="5">
    <location>
        <position position="169"/>
    </location>
</feature>
<dbReference type="PANTHER" id="PTHR43806:SF58">
    <property type="entry name" value="ALKALINE PROTEASE 1-RELATED"/>
    <property type="match status" value="1"/>
</dbReference>
<dbReference type="PROSITE" id="PS00138">
    <property type="entry name" value="SUBTILASE_SER"/>
    <property type="match status" value="1"/>
</dbReference>
<evidence type="ECO:0000313" key="10">
    <source>
        <dbReference type="EMBL" id="KAJ8051113.1"/>
    </source>
</evidence>
<dbReference type="FunFam" id="3.40.50.200:FF:000014">
    <property type="entry name" value="Proteinase K"/>
    <property type="match status" value="1"/>
</dbReference>
<dbReference type="InterPro" id="IPR000209">
    <property type="entry name" value="Peptidase_S8/S53_dom"/>
</dbReference>
<dbReference type="InterPro" id="IPR023828">
    <property type="entry name" value="Peptidase_S8_Ser-AS"/>
</dbReference>
<evidence type="ECO:0000313" key="11">
    <source>
        <dbReference type="Proteomes" id="UP001152320"/>
    </source>
</evidence>
<gene>
    <name evidence="10" type="ORF">HOLleu_04562</name>
</gene>
<dbReference type="PROSITE" id="PS51892">
    <property type="entry name" value="SUBTILASE"/>
    <property type="match status" value="1"/>
</dbReference>
<evidence type="ECO:0000256" key="6">
    <source>
        <dbReference type="RuleBase" id="RU003355"/>
    </source>
</evidence>
<keyword evidence="4 5" id="KW-0720">Serine protease</keyword>
<keyword evidence="2 5" id="KW-0645">Protease</keyword>